<gene>
    <name evidence="4" type="ORF">V9T40_008826</name>
</gene>
<dbReference type="CDD" id="cd12934">
    <property type="entry name" value="LEM"/>
    <property type="match status" value="1"/>
</dbReference>
<evidence type="ECO:0000313" key="4">
    <source>
        <dbReference type="EMBL" id="KAK7601385.1"/>
    </source>
</evidence>
<keyword evidence="2" id="KW-0472">Membrane</keyword>
<dbReference type="PROSITE" id="PS50954">
    <property type="entry name" value="LEM"/>
    <property type="match status" value="1"/>
</dbReference>
<evidence type="ECO:0000256" key="2">
    <source>
        <dbReference type="SAM" id="Phobius"/>
    </source>
</evidence>
<keyword evidence="2" id="KW-0812">Transmembrane</keyword>
<dbReference type="InterPro" id="IPR011015">
    <property type="entry name" value="LEM/LEM-like_dom_sf"/>
</dbReference>
<feature type="domain" description="LEM" evidence="3">
    <location>
        <begin position="1"/>
        <end position="41"/>
    </location>
</feature>
<keyword evidence="5" id="KW-1185">Reference proteome</keyword>
<protein>
    <recommendedName>
        <fullName evidence="3">LEM domain-containing protein</fullName>
    </recommendedName>
</protein>
<keyword evidence="2" id="KW-1133">Transmembrane helix</keyword>
<proteinExistence type="predicted"/>
<dbReference type="Pfam" id="PF03020">
    <property type="entry name" value="LEM"/>
    <property type="match status" value="1"/>
</dbReference>
<evidence type="ECO:0000259" key="3">
    <source>
        <dbReference type="PROSITE" id="PS50954"/>
    </source>
</evidence>
<feature type="transmembrane region" description="Helical" evidence="2">
    <location>
        <begin position="256"/>
        <end position="281"/>
    </location>
</feature>
<evidence type="ECO:0000256" key="1">
    <source>
        <dbReference type="SAM" id="MobiDB-lite"/>
    </source>
</evidence>
<feature type="region of interest" description="Disordered" evidence="1">
    <location>
        <begin position="43"/>
        <end position="64"/>
    </location>
</feature>
<dbReference type="Gene3D" id="1.10.720.40">
    <property type="match status" value="1"/>
</dbReference>
<comment type="caution">
    <text evidence="4">The sequence shown here is derived from an EMBL/GenBank/DDBJ whole genome shotgun (WGS) entry which is preliminary data.</text>
</comment>
<name>A0AAN9Y8H5_9HEMI</name>
<dbReference type="InterPro" id="IPR003887">
    <property type="entry name" value="LEM_dom"/>
</dbReference>
<dbReference type="SUPFAM" id="SSF63451">
    <property type="entry name" value="LEM domain"/>
    <property type="match status" value="1"/>
</dbReference>
<dbReference type="EMBL" id="JBBCAQ010000010">
    <property type="protein sequence ID" value="KAK7601385.1"/>
    <property type="molecule type" value="Genomic_DNA"/>
</dbReference>
<dbReference type="AlphaFoldDB" id="A0AAN9Y8H5"/>
<reference evidence="4 5" key="1">
    <citation type="submission" date="2024-03" db="EMBL/GenBank/DDBJ databases">
        <title>Adaptation during the transition from Ophiocordyceps entomopathogen to insect associate is accompanied by gene loss and intensified selection.</title>
        <authorList>
            <person name="Ward C.M."/>
            <person name="Onetto C.A."/>
            <person name="Borneman A.R."/>
        </authorList>
    </citation>
    <scope>NUCLEOTIDE SEQUENCE [LARGE SCALE GENOMIC DNA]</scope>
    <source>
        <strain evidence="4">AWRI1</strain>
        <tissue evidence="4">Single Adult Female</tissue>
    </source>
</reference>
<evidence type="ECO:0000313" key="5">
    <source>
        <dbReference type="Proteomes" id="UP001367676"/>
    </source>
</evidence>
<dbReference type="Proteomes" id="UP001367676">
    <property type="component" value="Unassembled WGS sequence"/>
</dbReference>
<accession>A0AAN9Y8H5</accession>
<sequence length="375" mass="42885">MEISDTELRERLLTFGYVAPPITGTSKGILVKKLQSLENGTPFMTTNTSTEENETLESAPDGSTIRQRPTKIEFQPQNVGIYSRCTARSVDFWDRIGILGTALLLLLATSAVFVVFKFIGDWSDRRYRSVYLADGVFPKCSQGGNPRITCVPDAEFAFTESNLNVVRAALHHATLTDRCGRLSHKASSDFIGLYPLFRDDQVKALLATELGFKAAECDTLLQNSKVFFKANPRLDVKVLNEGLLYRNQRLLRSCGLTAWNTVAYTYALYVLTSFALVWFFYKFNRWVGKLRSEGDDEKRRLMKDIVDVLKQYENKAGKRFLPVEDVRRWINEAISVSDKLWSDMEVHLREHHENSLGLERKLVHGQEREVFYLKN</sequence>
<feature type="transmembrane region" description="Helical" evidence="2">
    <location>
        <begin position="96"/>
        <end position="119"/>
    </location>
</feature>
<organism evidence="4 5">
    <name type="scientific">Parthenolecanium corni</name>
    <dbReference type="NCBI Taxonomy" id="536013"/>
    <lineage>
        <taxon>Eukaryota</taxon>
        <taxon>Metazoa</taxon>
        <taxon>Ecdysozoa</taxon>
        <taxon>Arthropoda</taxon>
        <taxon>Hexapoda</taxon>
        <taxon>Insecta</taxon>
        <taxon>Pterygota</taxon>
        <taxon>Neoptera</taxon>
        <taxon>Paraneoptera</taxon>
        <taxon>Hemiptera</taxon>
        <taxon>Sternorrhyncha</taxon>
        <taxon>Coccoidea</taxon>
        <taxon>Coccidae</taxon>
        <taxon>Parthenolecanium</taxon>
    </lineage>
</organism>